<protein>
    <submittedName>
        <fullName evidence="2">Acetyltransferase (GNAT) family protein</fullName>
    </submittedName>
</protein>
<proteinExistence type="predicted"/>
<accession>A0ABY2G796</accession>
<dbReference type="InterPro" id="IPR038740">
    <property type="entry name" value="BioF2-like_GNAT_dom"/>
</dbReference>
<feature type="domain" description="BioF2-like acetyltransferase" evidence="1">
    <location>
        <begin position="125"/>
        <end position="275"/>
    </location>
</feature>
<comment type="caution">
    <text evidence="2">The sequence shown here is derived from an EMBL/GenBank/DDBJ whole genome shotgun (WGS) entry which is preliminary data.</text>
</comment>
<evidence type="ECO:0000313" key="2">
    <source>
        <dbReference type="EMBL" id="TDY12399.1"/>
    </source>
</evidence>
<gene>
    <name evidence="2" type="ORF">A8975_1163</name>
</gene>
<evidence type="ECO:0000313" key="3">
    <source>
        <dbReference type="Proteomes" id="UP000294930"/>
    </source>
</evidence>
<dbReference type="SUPFAM" id="SSF55729">
    <property type="entry name" value="Acyl-CoA N-acyltransferases (Nat)"/>
    <property type="match status" value="1"/>
</dbReference>
<dbReference type="EMBL" id="SOQZ01000002">
    <property type="protein sequence ID" value="TDY12399.1"/>
    <property type="molecule type" value="Genomic_DNA"/>
</dbReference>
<dbReference type="Proteomes" id="UP000294930">
    <property type="component" value="Unassembled WGS sequence"/>
</dbReference>
<organism evidence="2 3">
    <name type="scientific">Meridianimaribacter flavus</name>
    <dbReference type="NCBI Taxonomy" id="571115"/>
    <lineage>
        <taxon>Bacteria</taxon>
        <taxon>Pseudomonadati</taxon>
        <taxon>Bacteroidota</taxon>
        <taxon>Flavobacteriia</taxon>
        <taxon>Flavobacteriales</taxon>
        <taxon>Flavobacteriaceae</taxon>
        <taxon>Meridianimaribacter</taxon>
    </lineage>
</organism>
<sequence length="412" mass="49344">MKSNPFTSSTYSRIWSKHFNKKKPDVSFAFLDGVKFVKHSLLPLYINVGKNLTKGVGYEIDESANDYKGKTILIYDVPKYFSIPELKNYEKSTLRLKKVFQYFGYLMDISNYTTYEEYIKAQFNSKNRREFRSNIRKLEESFDIDYRFVYKSIDESEYEKIFNEFYKLLSLRYNEKGINLHILNTREWGFYKDLVYEMIQEKKALMLIISDRDTPIGITLNFLSENILFETITVFDPDYYKFSIGKTSIIKLLEWCFENNYVISDFSKGSFDYKQKWSNMKYEFNYHILYDKNSIKSRLLTKAIEYFFKLKLFLRNKNFSMFYRKVLFLFEGNSVKSNTKFTAVDLNFFEPNDSYVLVDINDDDYFFLKKFVCAFLFANPQHISKVLIYKNISENEYIIKGTDNVKKITILT</sequence>
<dbReference type="Pfam" id="PF13480">
    <property type="entry name" value="Acetyltransf_6"/>
    <property type="match status" value="1"/>
</dbReference>
<evidence type="ECO:0000259" key="1">
    <source>
        <dbReference type="Pfam" id="PF13480"/>
    </source>
</evidence>
<dbReference type="RefSeq" id="WP_129760123.1">
    <property type="nucleotide sequence ID" value="NZ_SOQZ01000002.1"/>
</dbReference>
<keyword evidence="3" id="KW-1185">Reference proteome</keyword>
<reference evidence="2 3" key="1">
    <citation type="submission" date="2019-03" db="EMBL/GenBank/DDBJ databases">
        <title>Genomic Encyclopedia of Type Strains, Phase III (KMG-III): the genomes of soil and plant-associated and newly described type strains.</title>
        <authorList>
            <person name="Whitman W."/>
        </authorList>
    </citation>
    <scope>NUCLEOTIDE SEQUENCE [LARGE SCALE GENOMIC DNA]</scope>
    <source>
        <strain evidence="2 3">CGMCC 1.10957</strain>
    </source>
</reference>
<dbReference type="Gene3D" id="3.40.630.30">
    <property type="match status" value="1"/>
</dbReference>
<name>A0ABY2G796_9FLAO</name>
<dbReference type="InterPro" id="IPR016181">
    <property type="entry name" value="Acyl_CoA_acyltransferase"/>
</dbReference>